<keyword evidence="2" id="KW-0813">Transport</keyword>
<feature type="transmembrane region" description="Helical" evidence="10">
    <location>
        <begin position="298"/>
        <end position="318"/>
    </location>
</feature>
<dbReference type="CDD" id="cd13131">
    <property type="entry name" value="MATE_NorM_like"/>
    <property type="match status" value="1"/>
</dbReference>
<dbReference type="InterPro" id="IPR050222">
    <property type="entry name" value="MATE_MdtK"/>
</dbReference>
<feature type="transmembrane region" description="Helical" evidence="10">
    <location>
        <begin position="138"/>
        <end position="162"/>
    </location>
</feature>
<dbReference type="STRING" id="465721.ACG33_00675"/>
<keyword evidence="7" id="KW-0406">Ion transport</keyword>
<feature type="transmembrane region" description="Helical" evidence="10">
    <location>
        <begin position="200"/>
        <end position="224"/>
    </location>
</feature>
<proteinExistence type="predicted"/>
<gene>
    <name evidence="11" type="ORF">ACG33_00675</name>
</gene>
<dbReference type="PATRIC" id="fig|465721.4.peg.150"/>
<dbReference type="OrthoDB" id="9780160at2"/>
<feature type="transmembrane region" description="Helical" evidence="10">
    <location>
        <begin position="433"/>
        <end position="453"/>
    </location>
</feature>
<evidence type="ECO:0000256" key="8">
    <source>
        <dbReference type="ARBA" id="ARBA00023136"/>
    </source>
</evidence>
<dbReference type="PANTHER" id="PTHR43298">
    <property type="entry name" value="MULTIDRUG RESISTANCE PROTEIN NORM-RELATED"/>
    <property type="match status" value="1"/>
</dbReference>
<dbReference type="GO" id="GO:0042910">
    <property type="term" value="F:xenobiotic transmembrane transporter activity"/>
    <property type="evidence" value="ECO:0007669"/>
    <property type="project" value="InterPro"/>
</dbReference>
<organism evidence="11 12">
    <name type="scientific">Steroidobacter denitrificans</name>
    <dbReference type="NCBI Taxonomy" id="465721"/>
    <lineage>
        <taxon>Bacteria</taxon>
        <taxon>Pseudomonadati</taxon>
        <taxon>Pseudomonadota</taxon>
        <taxon>Gammaproteobacteria</taxon>
        <taxon>Steroidobacterales</taxon>
        <taxon>Steroidobacteraceae</taxon>
        <taxon>Steroidobacter</taxon>
    </lineage>
</organism>
<feature type="transmembrane region" description="Helical" evidence="10">
    <location>
        <begin position="371"/>
        <end position="393"/>
    </location>
</feature>
<keyword evidence="3" id="KW-0050">Antiport</keyword>
<feature type="transmembrane region" description="Helical" evidence="10">
    <location>
        <begin position="26"/>
        <end position="47"/>
    </location>
</feature>
<feature type="transmembrane region" description="Helical" evidence="10">
    <location>
        <begin position="108"/>
        <end position="126"/>
    </location>
</feature>
<feature type="transmembrane region" description="Helical" evidence="10">
    <location>
        <begin position="400"/>
        <end position="421"/>
    </location>
</feature>
<evidence type="ECO:0000256" key="7">
    <source>
        <dbReference type="ARBA" id="ARBA00023065"/>
    </source>
</evidence>
<evidence type="ECO:0000313" key="11">
    <source>
        <dbReference type="EMBL" id="AMN45641.1"/>
    </source>
</evidence>
<evidence type="ECO:0000256" key="4">
    <source>
        <dbReference type="ARBA" id="ARBA00022475"/>
    </source>
</evidence>
<keyword evidence="8 10" id="KW-0472">Membrane</keyword>
<accession>A0A127F7N9</accession>
<dbReference type="NCBIfam" id="TIGR00797">
    <property type="entry name" value="matE"/>
    <property type="match status" value="1"/>
</dbReference>
<name>A0A127F7N9_STEDE</name>
<evidence type="ECO:0000256" key="3">
    <source>
        <dbReference type="ARBA" id="ARBA00022449"/>
    </source>
</evidence>
<dbReference type="GO" id="GO:0015297">
    <property type="term" value="F:antiporter activity"/>
    <property type="evidence" value="ECO:0007669"/>
    <property type="project" value="UniProtKB-KW"/>
</dbReference>
<keyword evidence="12" id="KW-1185">Reference proteome</keyword>
<dbReference type="Pfam" id="PF01554">
    <property type="entry name" value="MatE"/>
    <property type="match status" value="2"/>
</dbReference>
<keyword evidence="6 10" id="KW-1133">Transmembrane helix</keyword>
<keyword evidence="4" id="KW-1003">Cell membrane</keyword>
<dbReference type="Proteomes" id="UP000070250">
    <property type="component" value="Chromosome"/>
</dbReference>
<dbReference type="GO" id="GO:0006811">
    <property type="term" value="P:monoatomic ion transport"/>
    <property type="evidence" value="ECO:0007669"/>
    <property type="project" value="UniProtKB-KW"/>
</dbReference>
<dbReference type="RefSeq" id="WP_066917905.1">
    <property type="nucleotide sequence ID" value="NZ_CP011971.1"/>
</dbReference>
<dbReference type="KEGG" id="sdf:ACG33_00675"/>
<keyword evidence="5 10" id="KW-0812">Transmembrane</keyword>
<dbReference type="PIRSF" id="PIRSF006603">
    <property type="entry name" value="DinF"/>
    <property type="match status" value="1"/>
</dbReference>
<dbReference type="EMBL" id="CP011971">
    <property type="protein sequence ID" value="AMN45641.1"/>
    <property type="molecule type" value="Genomic_DNA"/>
</dbReference>
<dbReference type="InterPro" id="IPR002528">
    <property type="entry name" value="MATE_fam"/>
</dbReference>
<reference evidence="11 12" key="1">
    <citation type="submission" date="2015-06" db="EMBL/GenBank/DDBJ databases">
        <title>A Comprehensive Approach to Explore the Metabolic and Phylogenetic Diversity of Bacterial Steroid Degradation in the Environment: Testosterone as an Example.</title>
        <authorList>
            <person name="Yang F.-C."/>
            <person name="Chen Y.-L."/>
            <person name="Yu C.-P."/>
            <person name="Tang S.-L."/>
            <person name="Wang P.-H."/>
            <person name="Ismail W."/>
            <person name="Wang C.-H."/>
            <person name="Yang C.-Y."/>
            <person name="Chiang Y.-R."/>
        </authorList>
    </citation>
    <scope>NUCLEOTIDE SEQUENCE [LARGE SCALE GENOMIC DNA]</scope>
    <source>
        <strain evidence="11 12">DSM 18526</strain>
    </source>
</reference>
<dbReference type="AlphaFoldDB" id="A0A127F7N9"/>
<sequence>MRASGHRLPEDPSAVRRIRLIMDARAIAAFGGPLLANNLSITGMSFADTVMAGQLGARDLAGLAVGAAYFNLFMFIGIGMLLAVSPVVAHAYGADDSEGLVRYARQSWWLVLALAVLLVIGMRQAGWVLPAVGIASDILPIAVGYVKATAWGMPGLLAFLSLRYTSEGMGRTRPIMYIGFLGLVLNVLGNWLFMYGKFGLPRLGAVGCGVATAIAFWVMFAAMLGHMRTHRAYRPLAIFARVERPNLTALGELTRIGAPIAGSVVAEGGLFVAAALMVGGMGAAIAAGHQIALNYASFMFMMPLAISSATTIHVGHTLGRGDPVGGRQAGLLGIGICAGVMFLSAIGMVVFNDSIAALYTRDPRVRALAATLLLMAALFQLSDGIQVGAAGALRGFKDTAVPMALCVFSYWAVGFSLAYLLGVRGGGGPVLVWAGLTAGLSVSALLLVARYLYVSGRATAGGATEHRVDVLL</sequence>
<dbReference type="PANTHER" id="PTHR43298:SF2">
    <property type="entry name" value="FMN_FAD EXPORTER YEEO-RELATED"/>
    <property type="match status" value="1"/>
</dbReference>
<evidence type="ECO:0000256" key="9">
    <source>
        <dbReference type="ARBA" id="ARBA00031636"/>
    </source>
</evidence>
<feature type="transmembrane region" description="Helical" evidence="10">
    <location>
        <begin position="174"/>
        <end position="194"/>
    </location>
</feature>
<dbReference type="InterPro" id="IPR048279">
    <property type="entry name" value="MdtK-like"/>
</dbReference>
<feature type="transmembrane region" description="Helical" evidence="10">
    <location>
        <begin position="330"/>
        <end position="351"/>
    </location>
</feature>
<feature type="transmembrane region" description="Helical" evidence="10">
    <location>
        <begin position="270"/>
        <end position="292"/>
    </location>
</feature>
<evidence type="ECO:0000256" key="10">
    <source>
        <dbReference type="SAM" id="Phobius"/>
    </source>
</evidence>
<evidence type="ECO:0000256" key="5">
    <source>
        <dbReference type="ARBA" id="ARBA00022692"/>
    </source>
</evidence>
<evidence type="ECO:0000256" key="6">
    <source>
        <dbReference type="ARBA" id="ARBA00022989"/>
    </source>
</evidence>
<feature type="transmembrane region" description="Helical" evidence="10">
    <location>
        <begin position="67"/>
        <end position="88"/>
    </location>
</feature>
<evidence type="ECO:0000256" key="1">
    <source>
        <dbReference type="ARBA" id="ARBA00004429"/>
    </source>
</evidence>
<evidence type="ECO:0000313" key="12">
    <source>
        <dbReference type="Proteomes" id="UP000070250"/>
    </source>
</evidence>
<protein>
    <recommendedName>
        <fullName evidence="9">Multidrug-efflux transporter</fullName>
    </recommendedName>
</protein>
<comment type="subcellular location">
    <subcellularLocation>
        <location evidence="1">Cell inner membrane</location>
        <topology evidence="1">Multi-pass membrane protein</topology>
    </subcellularLocation>
</comment>
<evidence type="ECO:0000256" key="2">
    <source>
        <dbReference type="ARBA" id="ARBA00022448"/>
    </source>
</evidence>
<dbReference type="GO" id="GO:0005886">
    <property type="term" value="C:plasma membrane"/>
    <property type="evidence" value="ECO:0007669"/>
    <property type="project" value="UniProtKB-SubCell"/>
</dbReference>